<dbReference type="Proteomes" id="UP000595857">
    <property type="component" value="Chromosome"/>
</dbReference>
<keyword evidence="3" id="KW-1185">Reference proteome</keyword>
<protein>
    <submittedName>
        <fullName evidence="2">Uncharacterized protein</fullName>
    </submittedName>
</protein>
<evidence type="ECO:0000313" key="2">
    <source>
        <dbReference type="EMBL" id="QQR40220.1"/>
    </source>
</evidence>
<gene>
    <name evidence="2" type="ORF">JI748_04200</name>
</gene>
<sequence>MDTKAAILALMTAWGVGACTTLPALAQDAEELVEEAGDAEGDNPLLNRVWVMQGAADSLPGVMHIFLADGTLVSDSCWETYRLSTWQQVSDTEISWEEDGMTISADITSVSDAELVLNLKLVGGAEEQRFAPAQVPHVCPEMPR</sequence>
<dbReference type="EMBL" id="CP068046">
    <property type="protein sequence ID" value="QQR40220.1"/>
    <property type="molecule type" value="Genomic_DNA"/>
</dbReference>
<dbReference type="RefSeq" id="WP_201635368.1">
    <property type="nucleotide sequence ID" value="NZ_CP068046.1"/>
</dbReference>
<feature type="signal peptide" evidence="1">
    <location>
        <begin position="1"/>
        <end position="26"/>
    </location>
</feature>
<name>A0ABX7C7H3_9HYPH</name>
<proteinExistence type="predicted"/>
<feature type="chain" id="PRO_5046523284" evidence="1">
    <location>
        <begin position="27"/>
        <end position="144"/>
    </location>
</feature>
<evidence type="ECO:0000256" key="1">
    <source>
        <dbReference type="SAM" id="SignalP"/>
    </source>
</evidence>
<organism evidence="2 3">
    <name type="scientific">Devosia rhizoryzae</name>
    <dbReference type="NCBI Taxonomy" id="2774137"/>
    <lineage>
        <taxon>Bacteria</taxon>
        <taxon>Pseudomonadati</taxon>
        <taxon>Pseudomonadota</taxon>
        <taxon>Alphaproteobacteria</taxon>
        <taxon>Hyphomicrobiales</taxon>
        <taxon>Devosiaceae</taxon>
        <taxon>Devosia</taxon>
    </lineage>
</organism>
<keyword evidence="1" id="KW-0732">Signal</keyword>
<dbReference type="PROSITE" id="PS51257">
    <property type="entry name" value="PROKAR_LIPOPROTEIN"/>
    <property type="match status" value="1"/>
</dbReference>
<evidence type="ECO:0000313" key="3">
    <source>
        <dbReference type="Proteomes" id="UP000595857"/>
    </source>
</evidence>
<accession>A0ABX7C7H3</accession>
<reference evidence="2 3" key="1">
    <citation type="submission" date="2021-01" db="EMBL/GenBank/DDBJ databases">
        <title>Genome seq and assembly of Devosia sp. LEGU1.</title>
        <authorList>
            <person name="Chhetri G."/>
        </authorList>
    </citation>
    <scope>NUCLEOTIDE SEQUENCE [LARGE SCALE GENOMIC DNA]</scope>
    <source>
        <strain evidence="2 3">LEGU1</strain>
    </source>
</reference>